<dbReference type="RefSeq" id="XP_025352252.1">
    <property type="nucleotide sequence ID" value="XM_025500178.1"/>
</dbReference>
<evidence type="ECO:0000313" key="4">
    <source>
        <dbReference type="Proteomes" id="UP000245771"/>
    </source>
</evidence>
<dbReference type="GeneID" id="37021959"/>
<keyword evidence="2" id="KW-0812">Transmembrane</keyword>
<dbReference type="InParanoid" id="A0A316V347"/>
<feature type="region of interest" description="Disordered" evidence="1">
    <location>
        <begin position="25"/>
        <end position="81"/>
    </location>
</feature>
<feature type="transmembrane region" description="Helical" evidence="2">
    <location>
        <begin position="393"/>
        <end position="411"/>
    </location>
</feature>
<gene>
    <name evidence="3" type="ORF">FA14DRAFT_168953</name>
</gene>
<proteinExistence type="predicted"/>
<keyword evidence="2" id="KW-0472">Membrane</keyword>
<keyword evidence="4" id="KW-1185">Reference proteome</keyword>
<dbReference type="EMBL" id="KZ819606">
    <property type="protein sequence ID" value="PWN31950.1"/>
    <property type="molecule type" value="Genomic_DNA"/>
</dbReference>
<keyword evidence="2" id="KW-1133">Transmembrane helix</keyword>
<evidence type="ECO:0000313" key="3">
    <source>
        <dbReference type="EMBL" id="PWN31950.1"/>
    </source>
</evidence>
<dbReference type="Proteomes" id="UP000245771">
    <property type="component" value="Unassembled WGS sequence"/>
</dbReference>
<feature type="compositionally biased region" description="Basic residues" evidence="1">
    <location>
        <begin position="34"/>
        <end position="45"/>
    </location>
</feature>
<dbReference type="OrthoDB" id="74360at2759"/>
<name>A0A316V347_9BASI</name>
<dbReference type="AlphaFoldDB" id="A0A316V347"/>
<feature type="compositionally biased region" description="Polar residues" evidence="1">
    <location>
        <begin position="47"/>
        <end position="56"/>
    </location>
</feature>
<protein>
    <submittedName>
        <fullName evidence="3">Uncharacterized protein</fullName>
    </submittedName>
</protein>
<accession>A0A316V347</accession>
<feature type="compositionally biased region" description="Basic residues" evidence="1">
    <location>
        <begin position="66"/>
        <end position="81"/>
    </location>
</feature>
<evidence type="ECO:0000256" key="2">
    <source>
        <dbReference type="SAM" id="Phobius"/>
    </source>
</evidence>
<sequence length="436" mass="48993">MTTIFIKNHDPKPSDPIKAAVLAQKKADPERQARRMAKKNAKRASLKMQSVASESGTKGKVSLKPNQKKGGAKAPIARKKSHSAKKRLSLTSLALLALSMIALILVPDVSANNEILNFGPIMCAADEHGHLQERAARQLSKDWPSLKSLTGVQLFSLDPVNEPEVWIALDLEDVKEMEEMMDFDTSASSADRSLSTRKATTSILPSDLHSSGFPLISRDIQSQFSPRDLWLKMLPKRLGWYTYSKRFTFRVDWSANFPIKVQANLHTPHSMLAAGKARWQANEHEFDENRRTEEQDLIDAIYWPCPRVYVHLQVDVEALPIPPRRPKFVSKQSGSSSLWDMFLNLSEWYIEPLTNPSNSASMDGSPTSKIVSPVPVHLILEPVYLGFIPHTSLSLFMILIPLLLLSSYVLTPIVKNKITQILTEDDDPTLQKRKEQ</sequence>
<feature type="transmembrane region" description="Helical" evidence="2">
    <location>
        <begin position="88"/>
        <end position="106"/>
    </location>
</feature>
<evidence type="ECO:0000256" key="1">
    <source>
        <dbReference type="SAM" id="MobiDB-lite"/>
    </source>
</evidence>
<organism evidence="3 4">
    <name type="scientific">Meira miltonrushii</name>
    <dbReference type="NCBI Taxonomy" id="1280837"/>
    <lineage>
        <taxon>Eukaryota</taxon>
        <taxon>Fungi</taxon>
        <taxon>Dikarya</taxon>
        <taxon>Basidiomycota</taxon>
        <taxon>Ustilaginomycotina</taxon>
        <taxon>Exobasidiomycetes</taxon>
        <taxon>Exobasidiales</taxon>
        <taxon>Brachybasidiaceae</taxon>
        <taxon>Meira</taxon>
    </lineage>
</organism>
<reference evidence="3 4" key="1">
    <citation type="journal article" date="2018" name="Mol. Biol. Evol.">
        <title>Broad Genomic Sampling Reveals a Smut Pathogenic Ancestry of the Fungal Clade Ustilaginomycotina.</title>
        <authorList>
            <person name="Kijpornyongpan T."/>
            <person name="Mondo S.J."/>
            <person name="Barry K."/>
            <person name="Sandor L."/>
            <person name="Lee J."/>
            <person name="Lipzen A."/>
            <person name="Pangilinan J."/>
            <person name="LaButti K."/>
            <person name="Hainaut M."/>
            <person name="Henrissat B."/>
            <person name="Grigoriev I.V."/>
            <person name="Spatafora J.W."/>
            <person name="Aime M.C."/>
        </authorList>
    </citation>
    <scope>NUCLEOTIDE SEQUENCE [LARGE SCALE GENOMIC DNA]</scope>
    <source>
        <strain evidence="3 4">MCA 3882</strain>
    </source>
</reference>